<name>A0A4Y1ZXL3_ARAVE</name>
<comment type="caution">
    <text evidence="1">The sequence shown here is derived from an EMBL/GenBank/DDBJ whole genome shotgun (WGS) entry which is preliminary data.</text>
</comment>
<reference evidence="1 2" key="1">
    <citation type="journal article" date="2019" name="Sci. Rep.">
        <title>Orb-weaving spider Araneus ventricosus genome elucidates the spidroin gene catalogue.</title>
        <authorList>
            <person name="Kono N."/>
            <person name="Nakamura H."/>
            <person name="Ohtoshi R."/>
            <person name="Moran D.A.P."/>
            <person name="Shinohara A."/>
            <person name="Yoshida Y."/>
            <person name="Fujiwara M."/>
            <person name="Mori M."/>
            <person name="Tomita M."/>
            <person name="Arakawa K."/>
        </authorList>
    </citation>
    <scope>NUCLEOTIDE SEQUENCE [LARGE SCALE GENOMIC DNA]</scope>
</reference>
<proteinExistence type="predicted"/>
<gene>
    <name evidence="1" type="ORF">AVEN_115185_1</name>
</gene>
<evidence type="ECO:0000313" key="2">
    <source>
        <dbReference type="Proteomes" id="UP000499080"/>
    </source>
</evidence>
<dbReference type="Proteomes" id="UP000499080">
    <property type="component" value="Unassembled WGS sequence"/>
</dbReference>
<dbReference type="EMBL" id="BGPR01000001">
    <property type="protein sequence ID" value="GBL72208.1"/>
    <property type="molecule type" value="Genomic_DNA"/>
</dbReference>
<dbReference type="AlphaFoldDB" id="A0A4Y1ZXL3"/>
<organism evidence="1 2">
    <name type="scientific">Araneus ventricosus</name>
    <name type="common">Orbweaver spider</name>
    <name type="synonym">Epeira ventricosa</name>
    <dbReference type="NCBI Taxonomy" id="182803"/>
    <lineage>
        <taxon>Eukaryota</taxon>
        <taxon>Metazoa</taxon>
        <taxon>Ecdysozoa</taxon>
        <taxon>Arthropoda</taxon>
        <taxon>Chelicerata</taxon>
        <taxon>Arachnida</taxon>
        <taxon>Araneae</taxon>
        <taxon>Araneomorphae</taxon>
        <taxon>Entelegynae</taxon>
        <taxon>Araneoidea</taxon>
        <taxon>Araneidae</taxon>
        <taxon>Araneus</taxon>
    </lineage>
</organism>
<protein>
    <submittedName>
        <fullName evidence="1">Uncharacterized protein</fullName>
    </submittedName>
</protein>
<evidence type="ECO:0000313" key="1">
    <source>
        <dbReference type="EMBL" id="GBL72208.1"/>
    </source>
</evidence>
<accession>A0A4Y1ZXL3</accession>
<sequence length="94" mass="10578">MWPSGKVWASEPEGSRFDTQFRRVLGSLNVKSGSNILPLVWCNTTHTDPAYPTGFQALKSRRGREPTIISRRTQEPLATFSSYIHTKPRNMGGN</sequence>
<keyword evidence="2" id="KW-1185">Reference proteome</keyword>